<sequence length="49" mass="4946">LGLCVEGVRRAGRQAGGPASCRDQLGPGALMSAGLFAEGQESSELIEPC</sequence>
<protein>
    <recommendedName>
        <fullName evidence="3">Arginine vasotocin receptor</fullName>
    </recommendedName>
</protein>
<evidence type="ECO:0000313" key="2">
    <source>
        <dbReference type="Proteomes" id="UP001479290"/>
    </source>
</evidence>
<feature type="non-terminal residue" evidence="1">
    <location>
        <position position="1"/>
    </location>
</feature>
<evidence type="ECO:0000313" key="1">
    <source>
        <dbReference type="EMBL" id="KAK9972025.1"/>
    </source>
</evidence>
<dbReference type="EMBL" id="JAWDJR010000007">
    <property type="protein sequence ID" value="KAK9972025.1"/>
    <property type="molecule type" value="Genomic_DNA"/>
</dbReference>
<reference evidence="1 2" key="1">
    <citation type="submission" date="2024-05" db="EMBL/GenBank/DDBJ databases">
        <title>A high-quality chromosomal-level genome assembly of Topmouth culter (Culter alburnus).</title>
        <authorList>
            <person name="Zhao H."/>
        </authorList>
    </citation>
    <scope>NUCLEOTIDE SEQUENCE [LARGE SCALE GENOMIC DNA]</scope>
    <source>
        <strain evidence="1">CATC2023</strain>
        <tissue evidence="1">Muscle</tissue>
    </source>
</reference>
<gene>
    <name evidence="1" type="ORF">ABG768_025359</name>
</gene>
<dbReference type="Proteomes" id="UP001479290">
    <property type="component" value="Unassembled WGS sequence"/>
</dbReference>
<proteinExistence type="predicted"/>
<organism evidence="1 2">
    <name type="scientific">Culter alburnus</name>
    <name type="common">Topmouth culter</name>
    <dbReference type="NCBI Taxonomy" id="194366"/>
    <lineage>
        <taxon>Eukaryota</taxon>
        <taxon>Metazoa</taxon>
        <taxon>Chordata</taxon>
        <taxon>Craniata</taxon>
        <taxon>Vertebrata</taxon>
        <taxon>Euteleostomi</taxon>
        <taxon>Actinopterygii</taxon>
        <taxon>Neopterygii</taxon>
        <taxon>Teleostei</taxon>
        <taxon>Ostariophysi</taxon>
        <taxon>Cypriniformes</taxon>
        <taxon>Xenocyprididae</taxon>
        <taxon>Xenocypridinae</taxon>
        <taxon>Culter</taxon>
    </lineage>
</organism>
<dbReference type="AlphaFoldDB" id="A0AAW2AHD0"/>
<accession>A0AAW2AHD0</accession>
<name>A0AAW2AHD0_CULAL</name>
<comment type="caution">
    <text evidence="1">The sequence shown here is derived from an EMBL/GenBank/DDBJ whole genome shotgun (WGS) entry which is preliminary data.</text>
</comment>
<evidence type="ECO:0008006" key="3">
    <source>
        <dbReference type="Google" id="ProtNLM"/>
    </source>
</evidence>
<keyword evidence="2" id="KW-1185">Reference proteome</keyword>